<dbReference type="RefSeq" id="WP_085772339.1">
    <property type="nucleotide sequence ID" value="NZ_AP027149.1"/>
</dbReference>
<keyword evidence="1" id="KW-0732">Signal</keyword>
<proteinExistence type="predicted"/>
<feature type="chain" id="PRO_5012461756" evidence="1">
    <location>
        <begin position="24"/>
        <end position="122"/>
    </location>
</feature>
<evidence type="ECO:0000313" key="3">
    <source>
        <dbReference type="Proteomes" id="UP000193978"/>
    </source>
</evidence>
<dbReference type="KEGG" id="mbry:B1812_15235"/>
<keyword evidence="3" id="KW-1185">Reference proteome</keyword>
<reference evidence="2 3" key="1">
    <citation type="submission" date="2017-02" db="EMBL/GenBank/DDBJ databases">
        <authorList>
            <person name="Peterson S.W."/>
        </authorList>
    </citation>
    <scope>NUCLEOTIDE SEQUENCE [LARGE SCALE GENOMIC DNA]</scope>
    <source>
        <strain evidence="2 3">S285</strain>
    </source>
</reference>
<organism evidence="2 3">
    <name type="scientific">Methylocystis bryophila</name>
    <dbReference type="NCBI Taxonomy" id="655015"/>
    <lineage>
        <taxon>Bacteria</taxon>
        <taxon>Pseudomonadati</taxon>
        <taxon>Pseudomonadota</taxon>
        <taxon>Alphaproteobacteria</taxon>
        <taxon>Hyphomicrobiales</taxon>
        <taxon>Methylocystaceae</taxon>
        <taxon>Methylocystis</taxon>
    </lineage>
</organism>
<name>A0A1W6MXF9_9HYPH</name>
<gene>
    <name evidence="2" type="ORF">B1812_15235</name>
</gene>
<protein>
    <submittedName>
        <fullName evidence="2">Uncharacterized protein</fullName>
    </submittedName>
</protein>
<dbReference type="AlphaFoldDB" id="A0A1W6MXF9"/>
<dbReference type="Proteomes" id="UP000193978">
    <property type="component" value="Chromosome"/>
</dbReference>
<dbReference type="EMBL" id="CP019948">
    <property type="protein sequence ID" value="ARN82216.1"/>
    <property type="molecule type" value="Genomic_DNA"/>
</dbReference>
<dbReference type="OrthoDB" id="8446914at2"/>
<evidence type="ECO:0000256" key="1">
    <source>
        <dbReference type="SAM" id="SignalP"/>
    </source>
</evidence>
<sequence>MHKSATLALAIALALSMPAPGRALIDVRPDGLKFYSWCVSQAKDKNSVYVLDRHVLYRCREDVAISYFNYLGVRHVHDEVADEPDGTFVYRRIEGVGRCWNKISDELGNPVSYYGCDVYVAI</sequence>
<evidence type="ECO:0000313" key="2">
    <source>
        <dbReference type="EMBL" id="ARN82216.1"/>
    </source>
</evidence>
<feature type="signal peptide" evidence="1">
    <location>
        <begin position="1"/>
        <end position="23"/>
    </location>
</feature>
<accession>A0A1W6MXF9</accession>